<accession>A0A2R6WRR0</accession>
<evidence type="ECO:0000313" key="4">
    <source>
        <dbReference type="Proteomes" id="UP000244005"/>
    </source>
</evidence>
<dbReference type="GO" id="GO:0016836">
    <property type="term" value="F:hydro-lyase activity"/>
    <property type="evidence" value="ECO:0000318"/>
    <property type="project" value="GO_Central"/>
</dbReference>
<dbReference type="SMART" id="SM01057">
    <property type="entry name" value="Carb_anhydrase"/>
    <property type="match status" value="1"/>
</dbReference>
<dbReference type="InterPro" id="IPR023561">
    <property type="entry name" value="Carbonic_anhydrase_a-class"/>
</dbReference>
<dbReference type="InterPro" id="IPR036398">
    <property type="entry name" value="CA_dom_sf"/>
</dbReference>
<dbReference type="AlphaFoldDB" id="A0A2R6WRR0"/>
<protein>
    <recommendedName>
        <fullName evidence="2">Alpha-carbonic anhydrase domain-containing protein</fullName>
    </recommendedName>
</protein>
<feature type="domain" description="Alpha-carbonic anhydrase" evidence="2">
    <location>
        <begin position="28"/>
        <end position="249"/>
    </location>
</feature>
<evidence type="ECO:0000313" key="3">
    <source>
        <dbReference type="EMBL" id="PTQ36539.1"/>
    </source>
</evidence>
<dbReference type="PANTHER" id="PTHR18952">
    <property type="entry name" value="CARBONIC ANHYDRASE"/>
    <property type="match status" value="1"/>
</dbReference>
<dbReference type="Gene3D" id="3.10.200.10">
    <property type="entry name" value="Alpha carbonic anhydrase"/>
    <property type="match status" value="1"/>
</dbReference>
<dbReference type="Gramene" id="Mp8g08440.1">
    <property type="protein sequence ID" value="Mp8g08440.1.cds"/>
    <property type="gene ID" value="Mp8g08440"/>
</dbReference>
<keyword evidence="4" id="KW-1185">Reference proteome</keyword>
<evidence type="ECO:0000256" key="1">
    <source>
        <dbReference type="SAM" id="SignalP"/>
    </source>
</evidence>
<dbReference type="InterPro" id="IPR041891">
    <property type="entry name" value="Alpha_CA_prokaryot-like"/>
</dbReference>
<dbReference type="PANTHER" id="PTHR18952:SF208">
    <property type="entry name" value="CARBONIC ANHYDRASE XA-RELATED"/>
    <property type="match status" value="1"/>
</dbReference>
<dbReference type="Pfam" id="PF00194">
    <property type="entry name" value="Carb_anhydrase"/>
    <property type="match status" value="1"/>
</dbReference>
<dbReference type="GO" id="GO:0004089">
    <property type="term" value="F:carbonate dehydratase activity"/>
    <property type="evidence" value="ECO:0007669"/>
    <property type="project" value="InterPro"/>
</dbReference>
<dbReference type="Proteomes" id="UP000244005">
    <property type="component" value="Unassembled WGS sequence"/>
</dbReference>
<dbReference type="EMBL" id="KZ772735">
    <property type="protein sequence ID" value="PTQ36539.1"/>
    <property type="molecule type" value="Genomic_DNA"/>
</dbReference>
<sequence>MDSPTAAAWTKALLLLIVTLVAKAQPDQQFSYSFPQNWGGDCRYGNSQSPINIPRATSLVDTSLPVSPITNYTRNGGKLYNNGYGPEIVPQRPGGFGTLKIDGKVYNVINVHFHQPAEHTINVFIRYALEMHIEHKSANGDIAMLAVFFTQGSTPSSFLEQFLDLLPEISESGATPIAVNLKLDRPVGKYARYTGSLSTPPCTEGVKWIVMLDPITMTRNQLDRYRASFPKPSARFLKPINGRVIRLSP</sequence>
<dbReference type="PROSITE" id="PS51144">
    <property type="entry name" value="ALPHA_CA_2"/>
    <property type="match status" value="1"/>
</dbReference>
<dbReference type="SUPFAM" id="SSF51069">
    <property type="entry name" value="Carbonic anhydrase"/>
    <property type="match status" value="1"/>
</dbReference>
<dbReference type="CDD" id="cd03124">
    <property type="entry name" value="alpha_CA_prokaryotic_like"/>
    <property type="match status" value="1"/>
</dbReference>
<dbReference type="OMA" id="FHERSSF"/>
<name>A0A2R6WRR0_MARPO</name>
<dbReference type="OrthoDB" id="429145at2759"/>
<dbReference type="GO" id="GO:0008270">
    <property type="term" value="F:zinc ion binding"/>
    <property type="evidence" value="ECO:0007669"/>
    <property type="project" value="InterPro"/>
</dbReference>
<feature type="signal peptide" evidence="1">
    <location>
        <begin position="1"/>
        <end position="24"/>
    </location>
</feature>
<feature type="chain" id="PRO_5015315787" description="Alpha-carbonic anhydrase domain-containing protein" evidence="1">
    <location>
        <begin position="25"/>
        <end position="249"/>
    </location>
</feature>
<evidence type="ECO:0000259" key="2">
    <source>
        <dbReference type="PROSITE" id="PS51144"/>
    </source>
</evidence>
<dbReference type="InterPro" id="IPR001148">
    <property type="entry name" value="CA_dom"/>
</dbReference>
<reference evidence="4" key="1">
    <citation type="journal article" date="2017" name="Cell">
        <title>Insights into land plant evolution garnered from the Marchantia polymorpha genome.</title>
        <authorList>
            <person name="Bowman J.L."/>
            <person name="Kohchi T."/>
            <person name="Yamato K.T."/>
            <person name="Jenkins J."/>
            <person name="Shu S."/>
            <person name="Ishizaki K."/>
            <person name="Yamaoka S."/>
            <person name="Nishihama R."/>
            <person name="Nakamura Y."/>
            <person name="Berger F."/>
            <person name="Adam C."/>
            <person name="Aki S.S."/>
            <person name="Althoff F."/>
            <person name="Araki T."/>
            <person name="Arteaga-Vazquez M.A."/>
            <person name="Balasubrmanian S."/>
            <person name="Barry K."/>
            <person name="Bauer D."/>
            <person name="Boehm C.R."/>
            <person name="Briginshaw L."/>
            <person name="Caballero-Perez J."/>
            <person name="Catarino B."/>
            <person name="Chen F."/>
            <person name="Chiyoda S."/>
            <person name="Chovatia M."/>
            <person name="Davies K.M."/>
            <person name="Delmans M."/>
            <person name="Demura T."/>
            <person name="Dierschke T."/>
            <person name="Dolan L."/>
            <person name="Dorantes-Acosta A.E."/>
            <person name="Eklund D.M."/>
            <person name="Florent S.N."/>
            <person name="Flores-Sandoval E."/>
            <person name="Fujiyama A."/>
            <person name="Fukuzawa H."/>
            <person name="Galik B."/>
            <person name="Grimanelli D."/>
            <person name="Grimwood J."/>
            <person name="Grossniklaus U."/>
            <person name="Hamada T."/>
            <person name="Haseloff J."/>
            <person name="Hetherington A.J."/>
            <person name="Higo A."/>
            <person name="Hirakawa Y."/>
            <person name="Hundley H.N."/>
            <person name="Ikeda Y."/>
            <person name="Inoue K."/>
            <person name="Inoue S.I."/>
            <person name="Ishida S."/>
            <person name="Jia Q."/>
            <person name="Kakita M."/>
            <person name="Kanazawa T."/>
            <person name="Kawai Y."/>
            <person name="Kawashima T."/>
            <person name="Kennedy M."/>
            <person name="Kinose K."/>
            <person name="Kinoshita T."/>
            <person name="Kohara Y."/>
            <person name="Koide E."/>
            <person name="Komatsu K."/>
            <person name="Kopischke S."/>
            <person name="Kubo M."/>
            <person name="Kyozuka J."/>
            <person name="Lagercrantz U."/>
            <person name="Lin S.S."/>
            <person name="Lindquist E."/>
            <person name="Lipzen A.M."/>
            <person name="Lu C.W."/>
            <person name="De Luna E."/>
            <person name="Martienssen R.A."/>
            <person name="Minamino N."/>
            <person name="Mizutani M."/>
            <person name="Mizutani M."/>
            <person name="Mochizuki N."/>
            <person name="Monte I."/>
            <person name="Mosher R."/>
            <person name="Nagasaki H."/>
            <person name="Nakagami H."/>
            <person name="Naramoto S."/>
            <person name="Nishitani K."/>
            <person name="Ohtani M."/>
            <person name="Okamoto T."/>
            <person name="Okumura M."/>
            <person name="Phillips J."/>
            <person name="Pollak B."/>
            <person name="Reinders A."/>
            <person name="Rovekamp M."/>
            <person name="Sano R."/>
            <person name="Sawa S."/>
            <person name="Schmid M.W."/>
            <person name="Shirakawa M."/>
            <person name="Solano R."/>
            <person name="Spunde A."/>
            <person name="Suetsugu N."/>
            <person name="Sugano S."/>
            <person name="Sugiyama A."/>
            <person name="Sun R."/>
            <person name="Suzuki Y."/>
            <person name="Takenaka M."/>
            <person name="Takezawa D."/>
            <person name="Tomogane H."/>
            <person name="Tsuzuki M."/>
            <person name="Ueda T."/>
            <person name="Umeda M."/>
            <person name="Ward J.M."/>
            <person name="Watanabe Y."/>
            <person name="Yazaki K."/>
            <person name="Yokoyama R."/>
            <person name="Yoshitake Y."/>
            <person name="Yotsui I."/>
            <person name="Zachgo S."/>
            <person name="Schmutz J."/>
        </authorList>
    </citation>
    <scope>NUCLEOTIDE SEQUENCE [LARGE SCALE GENOMIC DNA]</scope>
    <source>
        <strain evidence="4">Tak-1</strain>
    </source>
</reference>
<proteinExistence type="predicted"/>
<organism evidence="3 4">
    <name type="scientific">Marchantia polymorpha</name>
    <name type="common">Common liverwort</name>
    <name type="synonym">Marchantia aquatica</name>
    <dbReference type="NCBI Taxonomy" id="3197"/>
    <lineage>
        <taxon>Eukaryota</taxon>
        <taxon>Viridiplantae</taxon>
        <taxon>Streptophyta</taxon>
        <taxon>Embryophyta</taxon>
        <taxon>Marchantiophyta</taxon>
        <taxon>Marchantiopsida</taxon>
        <taxon>Marchantiidae</taxon>
        <taxon>Marchantiales</taxon>
        <taxon>Marchantiaceae</taxon>
        <taxon>Marchantia</taxon>
    </lineage>
</organism>
<gene>
    <name evidence="3" type="ORF">MARPO_0063s0074</name>
</gene>
<keyword evidence="1" id="KW-0732">Signal</keyword>